<dbReference type="Proteomes" id="UP000624703">
    <property type="component" value="Unassembled WGS sequence"/>
</dbReference>
<organism evidence="1 2">
    <name type="scientific">Persicirhabdus sediminis</name>
    <dbReference type="NCBI Taxonomy" id="454144"/>
    <lineage>
        <taxon>Bacteria</taxon>
        <taxon>Pseudomonadati</taxon>
        <taxon>Verrucomicrobiota</taxon>
        <taxon>Verrucomicrobiia</taxon>
        <taxon>Verrucomicrobiales</taxon>
        <taxon>Verrucomicrobiaceae</taxon>
        <taxon>Persicirhabdus</taxon>
    </lineage>
</organism>
<evidence type="ECO:0000313" key="1">
    <source>
        <dbReference type="EMBL" id="MBK1790704.1"/>
    </source>
</evidence>
<evidence type="ECO:0000313" key="2">
    <source>
        <dbReference type="Proteomes" id="UP000624703"/>
    </source>
</evidence>
<accession>A0A8J7MBS7</accession>
<gene>
    <name evidence="1" type="ORF">JIN82_05995</name>
</gene>
<dbReference type="EMBL" id="JAENIM010000032">
    <property type="protein sequence ID" value="MBK1790704.1"/>
    <property type="molecule type" value="Genomic_DNA"/>
</dbReference>
<keyword evidence="2" id="KW-1185">Reference proteome</keyword>
<proteinExistence type="predicted"/>
<protein>
    <submittedName>
        <fullName evidence="1">Uncharacterized protein</fullName>
    </submittedName>
</protein>
<name>A0A8J7MBS7_9BACT</name>
<dbReference type="AlphaFoldDB" id="A0A8J7MBS7"/>
<reference evidence="1" key="1">
    <citation type="submission" date="2021-01" db="EMBL/GenBank/DDBJ databases">
        <title>Modified the classification status of verrucomicrobia.</title>
        <authorList>
            <person name="Feng X."/>
        </authorList>
    </citation>
    <scope>NUCLEOTIDE SEQUENCE</scope>
    <source>
        <strain evidence="1">_KCTC 22039</strain>
    </source>
</reference>
<comment type="caution">
    <text evidence="1">The sequence shown here is derived from an EMBL/GenBank/DDBJ whole genome shotgun (WGS) entry which is preliminary data.</text>
</comment>
<dbReference type="RefSeq" id="WP_200310729.1">
    <property type="nucleotide sequence ID" value="NZ_JAENIM010000032.1"/>
</dbReference>
<sequence>MKIPKYWAQGESVGPSPLGDLGEKMRCWGWSDVSVEEATRMGTKRALEVKKRLADHGELDRYDYGVNPLREQCLQDWRELGETKGVIITRNKQGVEVLNTDRVVFVDVDYRQLHIASSLLDTLIGIFARKPQEPARELFERDAIAKLKTVLGNRPSAGVRIYRTAGGLRYLFLNLELDPAGDEVAGLMHHLGADPLYMKLCEKQACYRARLTPKPWRCGVDRLPFNYPTKNDDEQGLRESWIVEYKKTSRAYASCELVDCWGNEQTDDLTERVIDFHDEKSGATSGRPLA</sequence>